<evidence type="ECO:0000256" key="3">
    <source>
        <dbReference type="ARBA" id="ARBA00023163"/>
    </source>
</evidence>
<name>A0ABW0RRY6_9GAMM</name>
<dbReference type="PANTHER" id="PTHR30154">
    <property type="entry name" value="LEUCINE-RESPONSIVE REGULATORY PROTEIN"/>
    <property type="match status" value="1"/>
</dbReference>
<dbReference type="EMBL" id="JBHSNL010000004">
    <property type="protein sequence ID" value="MFC5545737.1"/>
    <property type="molecule type" value="Genomic_DNA"/>
</dbReference>
<gene>
    <name evidence="5" type="ORF">ACFPQA_11775</name>
</gene>
<feature type="domain" description="HTH asnC-type" evidence="4">
    <location>
        <begin position="6"/>
        <end position="67"/>
    </location>
</feature>
<keyword evidence="6" id="KW-1185">Reference proteome</keyword>
<protein>
    <submittedName>
        <fullName evidence="5">Lrp/AsnC family transcriptional regulator</fullName>
    </submittedName>
</protein>
<dbReference type="InterPro" id="IPR011991">
    <property type="entry name" value="ArsR-like_HTH"/>
</dbReference>
<dbReference type="SUPFAM" id="SSF54909">
    <property type="entry name" value="Dimeric alpha+beta barrel"/>
    <property type="match status" value="1"/>
</dbReference>
<evidence type="ECO:0000313" key="6">
    <source>
        <dbReference type="Proteomes" id="UP001596055"/>
    </source>
</evidence>
<comment type="caution">
    <text evidence="5">The sequence shown here is derived from an EMBL/GenBank/DDBJ whole genome shotgun (WGS) entry which is preliminary data.</text>
</comment>
<reference evidence="6" key="1">
    <citation type="journal article" date="2019" name="Int. J. Syst. Evol. Microbiol.">
        <title>The Global Catalogue of Microorganisms (GCM) 10K type strain sequencing project: providing services to taxonomists for standard genome sequencing and annotation.</title>
        <authorList>
            <consortium name="The Broad Institute Genomics Platform"/>
            <consortium name="The Broad Institute Genome Sequencing Center for Infectious Disease"/>
            <person name="Wu L."/>
            <person name="Ma J."/>
        </authorList>
    </citation>
    <scope>NUCLEOTIDE SEQUENCE [LARGE SCALE GENOMIC DNA]</scope>
    <source>
        <strain evidence="6">CGMCC 4.1799</strain>
    </source>
</reference>
<dbReference type="InterPro" id="IPR036388">
    <property type="entry name" value="WH-like_DNA-bd_sf"/>
</dbReference>
<dbReference type="InterPro" id="IPR000485">
    <property type="entry name" value="AsnC-type_HTH_dom"/>
</dbReference>
<dbReference type="Gene3D" id="3.30.70.920">
    <property type="match status" value="1"/>
</dbReference>
<evidence type="ECO:0000256" key="1">
    <source>
        <dbReference type="ARBA" id="ARBA00023015"/>
    </source>
</evidence>
<organism evidence="5 6">
    <name type="scientific">Marinobacter koreensis</name>
    <dbReference type="NCBI Taxonomy" id="335974"/>
    <lineage>
        <taxon>Bacteria</taxon>
        <taxon>Pseudomonadati</taxon>
        <taxon>Pseudomonadota</taxon>
        <taxon>Gammaproteobacteria</taxon>
        <taxon>Pseudomonadales</taxon>
        <taxon>Marinobacteraceae</taxon>
        <taxon>Marinobacter</taxon>
    </lineage>
</organism>
<dbReference type="InterPro" id="IPR036390">
    <property type="entry name" value="WH_DNA-bd_sf"/>
</dbReference>
<evidence type="ECO:0000313" key="5">
    <source>
        <dbReference type="EMBL" id="MFC5545737.1"/>
    </source>
</evidence>
<dbReference type="CDD" id="cd00090">
    <property type="entry name" value="HTH_ARSR"/>
    <property type="match status" value="1"/>
</dbReference>
<proteinExistence type="predicted"/>
<dbReference type="Pfam" id="PF13412">
    <property type="entry name" value="HTH_24"/>
    <property type="match status" value="1"/>
</dbReference>
<dbReference type="InterPro" id="IPR019887">
    <property type="entry name" value="Tscrpt_reg_AsnC/Lrp_C"/>
</dbReference>
<dbReference type="Pfam" id="PF01037">
    <property type="entry name" value="AsnC_trans_reg"/>
    <property type="match status" value="1"/>
</dbReference>
<dbReference type="RefSeq" id="WP_248159638.1">
    <property type="nucleotide sequence ID" value="NZ_JAKZAJ010000005.1"/>
</dbReference>
<keyword evidence="2" id="KW-0238">DNA-binding</keyword>
<accession>A0ABW0RRY6</accession>
<dbReference type="Proteomes" id="UP001596055">
    <property type="component" value="Unassembled WGS sequence"/>
</dbReference>
<dbReference type="InterPro" id="IPR019888">
    <property type="entry name" value="Tscrpt_reg_AsnC-like"/>
</dbReference>
<sequence length="157" mass="17548">MKQVNLDKLDRRILDVLQQDGRISNQMLAEQVGLSPAACWRRVRTLEEAGVIVGYSARLDPEAMGQGLCVLVNLSLQRHTIDSTAEIEREVSSYPEVLQCFAVTGNADFVLRVVVPDMASYDQFLNEKIFTLKGIAQVNSNFALREIKNTHTLPVSE</sequence>
<dbReference type="PRINTS" id="PR00033">
    <property type="entry name" value="HTHASNC"/>
</dbReference>
<keyword evidence="3" id="KW-0804">Transcription</keyword>
<dbReference type="PANTHER" id="PTHR30154:SF34">
    <property type="entry name" value="TRANSCRIPTIONAL REGULATOR AZLB"/>
    <property type="match status" value="1"/>
</dbReference>
<dbReference type="SUPFAM" id="SSF46785">
    <property type="entry name" value="Winged helix' DNA-binding domain"/>
    <property type="match status" value="1"/>
</dbReference>
<dbReference type="InterPro" id="IPR011008">
    <property type="entry name" value="Dimeric_a/b-barrel"/>
</dbReference>
<dbReference type="PROSITE" id="PS50956">
    <property type="entry name" value="HTH_ASNC_2"/>
    <property type="match status" value="1"/>
</dbReference>
<evidence type="ECO:0000259" key="4">
    <source>
        <dbReference type="PROSITE" id="PS50956"/>
    </source>
</evidence>
<keyword evidence="1" id="KW-0805">Transcription regulation</keyword>
<evidence type="ECO:0000256" key="2">
    <source>
        <dbReference type="ARBA" id="ARBA00023125"/>
    </source>
</evidence>
<dbReference type="Gene3D" id="1.10.10.10">
    <property type="entry name" value="Winged helix-like DNA-binding domain superfamily/Winged helix DNA-binding domain"/>
    <property type="match status" value="1"/>
</dbReference>
<dbReference type="SMART" id="SM00344">
    <property type="entry name" value="HTH_ASNC"/>
    <property type="match status" value="1"/>
</dbReference>